<organism evidence="1">
    <name type="scientific">Photinus pyralis</name>
    <name type="common">Common eastern firefly</name>
    <name type="synonym">Lampyris pyralis</name>
    <dbReference type="NCBI Taxonomy" id="7054"/>
    <lineage>
        <taxon>Eukaryota</taxon>
        <taxon>Metazoa</taxon>
        <taxon>Ecdysozoa</taxon>
        <taxon>Arthropoda</taxon>
        <taxon>Hexapoda</taxon>
        <taxon>Insecta</taxon>
        <taxon>Pterygota</taxon>
        <taxon>Neoptera</taxon>
        <taxon>Endopterygota</taxon>
        <taxon>Coleoptera</taxon>
        <taxon>Polyphaga</taxon>
        <taxon>Elateriformia</taxon>
        <taxon>Elateroidea</taxon>
        <taxon>Lampyridae</taxon>
        <taxon>Lampyrinae</taxon>
        <taxon>Photinus</taxon>
    </lineage>
</organism>
<reference evidence="1" key="1">
    <citation type="journal article" date="2016" name="Sci. Rep.">
        <title>Molecular characterization of firefly nuptial gifts: a multi-omics approach sheds light on postcopulatory sexual selection.</title>
        <authorList>
            <person name="Al-Wathiqui N."/>
            <person name="Fallon T.R."/>
            <person name="South A."/>
            <person name="Weng J.K."/>
            <person name="Lewis S.M."/>
        </authorList>
    </citation>
    <scope>NUCLEOTIDE SEQUENCE</scope>
</reference>
<evidence type="ECO:0000313" key="1">
    <source>
        <dbReference type="EMBL" id="JAV64393.1"/>
    </source>
</evidence>
<sequence>MYGLVPDMDEANCPSLTNVAILKSVMCMCPFLKCSCDKSLKLPIFELDDQFICHTCYLSSNRQSDCQLVSFNSNIARLLAEENYLCEYTHCGKVVKGDYTSS</sequence>
<dbReference type="EMBL" id="GEZM01074940">
    <property type="protein sequence ID" value="JAV64393.1"/>
    <property type="molecule type" value="Transcribed_RNA"/>
</dbReference>
<proteinExistence type="predicted"/>
<dbReference type="AlphaFoldDB" id="A0A1Y1KSN0"/>
<name>A0A1Y1KSN0_PHOPY</name>
<protein>
    <submittedName>
        <fullName evidence="1">Uncharacterized protein</fullName>
    </submittedName>
</protein>
<accession>A0A1Y1KSN0</accession>